<dbReference type="EMBL" id="UGRI01000001">
    <property type="protein sequence ID" value="SUA21126.1"/>
    <property type="molecule type" value="Genomic_DNA"/>
</dbReference>
<feature type="transmembrane region" description="Helical" evidence="1">
    <location>
        <begin position="48"/>
        <end position="67"/>
    </location>
</feature>
<organism evidence="2">
    <name type="scientific">Neisseria gonorrhoeae</name>
    <dbReference type="NCBI Taxonomy" id="485"/>
    <lineage>
        <taxon>Bacteria</taxon>
        <taxon>Pseudomonadati</taxon>
        <taxon>Pseudomonadota</taxon>
        <taxon>Betaproteobacteria</taxon>
        <taxon>Neisseriales</taxon>
        <taxon>Neisseriaceae</taxon>
        <taxon>Neisseria</taxon>
    </lineage>
</organism>
<proteinExistence type="predicted"/>
<gene>
    <name evidence="2" type="ORF">NCTC11421_01234</name>
</gene>
<evidence type="ECO:0000313" key="2">
    <source>
        <dbReference type="EMBL" id="SUA21126.1"/>
    </source>
</evidence>
<dbReference type="InterPro" id="IPR058186">
    <property type="entry name" value="MIGRI"/>
</dbReference>
<keyword evidence="1" id="KW-0472">Membrane</keyword>
<dbReference type="NCBIfam" id="NF047648">
    <property type="entry name" value="MIGRI_fam"/>
    <property type="match status" value="1"/>
</dbReference>
<dbReference type="AlphaFoldDB" id="A0A378VW51"/>
<evidence type="ECO:0000256" key="1">
    <source>
        <dbReference type="SAM" id="Phobius"/>
    </source>
</evidence>
<sequence>MRRKALLYRKRHDFLTRSDKQPDALKHPFPCRRARTILFASRHDRQTFPYFFFFALAALIINRLFSRRQKRVLREVAEISAWVLLGAAAATLFWYLFMLYFKHIPDSYRRKMPSETHFSVSDGIFEKGLR</sequence>
<reference evidence="2" key="1">
    <citation type="submission" date="2018-06" db="EMBL/GenBank/DDBJ databases">
        <authorList>
            <consortium name="Pathogen Informatics"/>
            <person name="Doyle S."/>
        </authorList>
    </citation>
    <scope>NUCLEOTIDE SEQUENCE [LARGE SCALE GENOMIC DNA]</scope>
    <source>
        <strain evidence="2">NCTC11421</strain>
    </source>
</reference>
<keyword evidence="1" id="KW-0812">Transmembrane</keyword>
<name>A0A378VW51_NEIGO</name>
<feature type="transmembrane region" description="Helical" evidence="1">
    <location>
        <begin position="79"/>
        <end position="101"/>
    </location>
</feature>
<accession>A0A378VW51</accession>
<keyword evidence="1" id="KW-1133">Transmembrane helix</keyword>
<protein>
    <submittedName>
        <fullName evidence="2">NADH dehydrogenase I subunit N</fullName>
    </submittedName>
</protein>